<dbReference type="InterPro" id="IPR029471">
    <property type="entry name" value="HNH_5"/>
</dbReference>
<dbReference type="EMBL" id="LR796167">
    <property type="protein sequence ID" value="CAB4123149.1"/>
    <property type="molecule type" value="Genomic_DNA"/>
</dbReference>
<dbReference type="GO" id="GO:0004519">
    <property type="term" value="F:endonuclease activity"/>
    <property type="evidence" value="ECO:0007669"/>
    <property type="project" value="UniProtKB-KW"/>
</dbReference>
<protein>
    <submittedName>
        <fullName evidence="2">McrA Restriction endonuclease</fullName>
    </submittedName>
</protein>
<dbReference type="SMART" id="SM00507">
    <property type="entry name" value="HNHc"/>
    <property type="match status" value="1"/>
</dbReference>
<dbReference type="CDD" id="cd00085">
    <property type="entry name" value="HNHc"/>
    <property type="match status" value="1"/>
</dbReference>
<gene>
    <name evidence="2" type="ORF">UFOVP29_308</name>
</gene>
<sequence>MAGHTLILNQDYTPLSLIPVSNYIWQDSMKAWFNDEARPVEYYSEWNVRSSRQSWPVPSVMVCNKYVKKKNNVRYSRYNLLLRDHFRCQYCMCDLDLHTVTVDHVVPRVKGGTTRWENVVSSCTRCNSIKGHRTVLKPKTKPTKPDYYGLVSVACQRPMVIPHKSWTPYLPWPPELLTVQGSHD</sequence>
<feature type="domain" description="HNH nuclease" evidence="1">
    <location>
        <begin position="75"/>
        <end position="128"/>
    </location>
</feature>
<proteinExistence type="predicted"/>
<accession>A0A6J5KSF3</accession>
<evidence type="ECO:0000313" key="2">
    <source>
        <dbReference type="EMBL" id="CAB4123149.1"/>
    </source>
</evidence>
<dbReference type="Gene3D" id="1.10.30.50">
    <property type="match status" value="1"/>
</dbReference>
<keyword evidence="2" id="KW-0540">Nuclease</keyword>
<keyword evidence="2" id="KW-0378">Hydrolase</keyword>
<dbReference type="PANTHER" id="PTHR33877">
    <property type="entry name" value="SLL1193 PROTEIN"/>
    <property type="match status" value="1"/>
</dbReference>
<dbReference type="InterPro" id="IPR003615">
    <property type="entry name" value="HNH_nuc"/>
</dbReference>
<keyword evidence="2" id="KW-0255">Endonuclease</keyword>
<dbReference type="InterPro" id="IPR052892">
    <property type="entry name" value="NA-targeting_endonuclease"/>
</dbReference>
<reference evidence="2" key="1">
    <citation type="submission" date="2020-04" db="EMBL/GenBank/DDBJ databases">
        <authorList>
            <person name="Chiriac C."/>
            <person name="Salcher M."/>
            <person name="Ghai R."/>
            <person name="Kavagutti S V."/>
        </authorList>
    </citation>
    <scope>NUCLEOTIDE SEQUENCE</scope>
</reference>
<dbReference type="PANTHER" id="PTHR33877:SF2">
    <property type="entry name" value="OS07G0170200 PROTEIN"/>
    <property type="match status" value="1"/>
</dbReference>
<organism evidence="2">
    <name type="scientific">uncultured Caudovirales phage</name>
    <dbReference type="NCBI Taxonomy" id="2100421"/>
    <lineage>
        <taxon>Viruses</taxon>
        <taxon>Duplodnaviria</taxon>
        <taxon>Heunggongvirae</taxon>
        <taxon>Uroviricota</taxon>
        <taxon>Caudoviricetes</taxon>
        <taxon>Peduoviridae</taxon>
        <taxon>Maltschvirus</taxon>
        <taxon>Maltschvirus maltsch</taxon>
    </lineage>
</organism>
<name>A0A6J5KSF3_9CAUD</name>
<evidence type="ECO:0000259" key="1">
    <source>
        <dbReference type="SMART" id="SM00507"/>
    </source>
</evidence>
<dbReference type="Pfam" id="PF14279">
    <property type="entry name" value="HNH_5"/>
    <property type="match status" value="1"/>
</dbReference>